<evidence type="ECO:0000256" key="3">
    <source>
        <dbReference type="ARBA" id="ARBA00022723"/>
    </source>
</evidence>
<dbReference type="GO" id="GO:0020037">
    <property type="term" value="F:heme binding"/>
    <property type="evidence" value="ECO:0007669"/>
    <property type="project" value="InterPro"/>
</dbReference>
<gene>
    <name evidence="8" type="ORF">FYK55_15905</name>
</gene>
<dbReference type="SUPFAM" id="SSF48264">
    <property type="entry name" value="Cytochrome P450"/>
    <property type="match status" value="1"/>
</dbReference>
<dbReference type="GO" id="GO:0016705">
    <property type="term" value="F:oxidoreductase activity, acting on paired donors, with incorporation or reduction of molecular oxygen"/>
    <property type="evidence" value="ECO:0007669"/>
    <property type="project" value="InterPro"/>
</dbReference>
<protein>
    <submittedName>
        <fullName evidence="8">Cytochrome P450</fullName>
    </submittedName>
</protein>
<dbReference type="InterPro" id="IPR002397">
    <property type="entry name" value="Cyt_P450_B"/>
</dbReference>
<dbReference type="Gene3D" id="1.10.630.10">
    <property type="entry name" value="Cytochrome P450"/>
    <property type="match status" value="1"/>
</dbReference>
<evidence type="ECO:0000256" key="6">
    <source>
        <dbReference type="ARBA" id="ARBA00023033"/>
    </source>
</evidence>
<dbReference type="Proteomes" id="UP000324479">
    <property type="component" value="Unassembled WGS sequence"/>
</dbReference>
<name>A0A5M6D7M6_9BACT</name>
<proteinExistence type="inferred from homology"/>
<comment type="caution">
    <text evidence="8">The sequence shown here is derived from an EMBL/GenBank/DDBJ whole genome shotgun (WGS) entry which is preliminary data.</text>
</comment>
<reference evidence="8 9" key="1">
    <citation type="submission" date="2019-08" db="EMBL/GenBank/DDBJ databases">
        <authorList>
            <person name="Dhanesh K."/>
            <person name="Kumar G."/>
            <person name="Sasikala C."/>
            <person name="Venkata Ramana C."/>
        </authorList>
    </citation>
    <scope>NUCLEOTIDE SEQUENCE [LARGE SCALE GENOMIC DNA]</scope>
    <source>
        <strain evidence="8 9">JC645</strain>
    </source>
</reference>
<dbReference type="Pfam" id="PF00067">
    <property type="entry name" value="p450"/>
    <property type="match status" value="2"/>
</dbReference>
<keyword evidence="6 7" id="KW-0503">Monooxygenase</keyword>
<dbReference type="InterPro" id="IPR036396">
    <property type="entry name" value="Cyt_P450_sf"/>
</dbReference>
<keyword evidence="2 7" id="KW-0349">Heme</keyword>
<organism evidence="8 9">
    <name type="scientific">Roseiconus nitratireducens</name>
    <dbReference type="NCBI Taxonomy" id="2605748"/>
    <lineage>
        <taxon>Bacteria</taxon>
        <taxon>Pseudomonadati</taxon>
        <taxon>Planctomycetota</taxon>
        <taxon>Planctomycetia</taxon>
        <taxon>Pirellulales</taxon>
        <taxon>Pirellulaceae</taxon>
        <taxon>Roseiconus</taxon>
    </lineage>
</organism>
<dbReference type="FunFam" id="1.10.630.10:FF:000018">
    <property type="entry name" value="Cytochrome P450 monooxygenase"/>
    <property type="match status" value="1"/>
</dbReference>
<dbReference type="PROSITE" id="PS00086">
    <property type="entry name" value="CYTOCHROME_P450"/>
    <property type="match status" value="1"/>
</dbReference>
<dbReference type="GO" id="GO:0004497">
    <property type="term" value="F:monooxygenase activity"/>
    <property type="evidence" value="ECO:0007669"/>
    <property type="project" value="UniProtKB-KW"/>
</dbReference>
<accession>A0A5M6D7M6</accession>
<evidence type="ECO:0000313" key="8">
    <source>
        <dbReference type="EMBL" id="KAA5542282.1"/>
    </source>
</evidence>
<sequence>MWGAKRENDQKRPVSRFRLSRKGCECSPFDIVSKPRHRSGPRPPTDLFERFCGLTDMDLPVFDISSDEFQADPLPAVRQMHQAGELVNVKVPLFGCLPALTRYRAVDDFLRDSKRFARSGKAAGKRSPPGLNWWMPKVFRAFAKNMLATDGADHRRLRSLVDQAFLKRNVDSMRPGITRIADTFLDDLERQQGDGPVDLLDDFCRQFPLAVICELLGLPDEDRPRFTRWFGSLGRFRGWWSFAQMIPGLIRARAYLLEQFRSCRNSPRPGLITQLVLAEQQGGRLSEPELLAMVFLLLVAGHETTTHLISNGLLALLDHEDQKRQLTDDWSLAPTAIDELLRYTSPVQMSKVRYATEAMEISGQVIHPGQMMIGLLVAANFDSDQFSDPFHLDLQRSPNRHLSFGSGIHVCLGMKLAKLETAIALERLFTRFPSLYLACDRKEIRWRSRIGLRSLESLPIRLQ</sequence>
<evidence type="ECO:0000256" key="2">
    <source>
        <dbReference type="ARBA" id="ARBA00022617"/>
    </source>
</evidence>
<evidence type="ECO:0000256" key="4">
    <source>
        <dbReference type="ARBA" id="ARBA00023002"/>
    </source>
</evidence>
<dbReference type="PRINTS" id="PR00359">
    <property type="entry name" value="BP450"/>
</dbReference>
<keyword evidence="5 7" id="KW-0408">Iron</keyword>
<dbReference type="PRINTS" id="PR00385">
    <property type="entry name" value="P450"/>
</dbReference>
<evidence type="ECO:0000313" key="9">
    <source>
        <dbReference type="Proteomes" id="UP000324479"/>
    </source>
</evidence>
<dbReference type="PANTHER" id="PTHR46696:SF1">
    <property type="entry name" value="CYTOCHROME P450 YJIB-RELATED"/>
    <property type="match status" value="1"/>
</dbReference>
<dbReference type="EMBL" id="VWOX01000008">
    <property type="protein sequence ID" value="KAA5542282.1"/>
    <property type="molecule type" value="Genomic_DNA"/>
</dbReference>
<keyword evidence="3 7" id="KW-0479">Metal-binding</keyword>
<comment type="similarity">
    <text evidence="1 7">Belongs to the cytochrome P450 family.</text>
</comment>
<dbReference type="PANTHER" id="PTHR46696">
    <property type="entry name" value="P450, PUTATIVE (EUROFUNG)-RELATED"/>
    <property type="match status" value="1"/>
</dbReference>
<keyword evidence="9" id="KW-1185">Reference proteome</keyword>
<dbReference type="AlphaFoldDB" id="A0A5M6D7M6"/>
<evidence type="ECO:0000256" key="5">
    <source>
        <dbReference type="ARBA" id="ARBA00023004"/>
    </source>
</evidence>
<evidence type="ECO:0000256" key="7">
    <source>
        <dbReference type="RuleBase" id="RU000461"/>
    </source>
</evidence>
<dbReference type="GO" id="GO:0005506">
    <property type="term" value="F:iron ion binding"/>
    <property type="evidence" value="ECO:0007669"/>
    <property type="project" value="InterPro"/>
</dbReference>
<evidence type="ECO:0000256" key="1">
    <source>
        <dbReference type="ARBA" id="ARBA00010617"/>
    </source>
</evidence>
<dbReference type="InterPro" id="IPR001128">
    <property type="entry name" value="Cyt_P450"/>
</dbReference>
<keyword evidence="4 7" id="KW-0560">Oxidoreductase</keyword>
<dbReference type="InterPro" id="IPR017972">
    <property type="entry name" value="Cyt_P450_CS"/>
</dbReference>
<dbReference type="CDD" id="cd11029">
    <property type="entry name" value="CYP107-like"/>
    <property type="match status" value="1"/>
</dbReference>